<evidence type="ECO:0000313" key="3">
    <source>
        <dbReference type="EMBL" id="BAY53557.1"/>
    </source>
</evidence>
<protein>
    <recommendedName>
        <fullName evidence="2">YCII-related domain-containing protein</fullName>
    </recommendedName>
</protein>
<dbReference type="PANTHER" id="PTHR35174:SF3">
    <property type="entry name" value="BLL7171 PROTEIN"/>
    <property type="match status" value="1"/>
</dbReference>
<organism evidence="3 4">
    <name type="scientific">Leptolyngbya boryana NIES-2135</name>
    <dbReference type="NCBI Taxonomy" id="1973484"/>
    <lineage>
        <taxon>Bacteria</taxon>
        <taxon>Bacillati</taxon>
        <taxon>Cyanobacteriota</taxon>
        <taxon>Cyanophyceae</taxon>
        <taxon>Leptolyngbyales</taxon>
        <taxon>Leptolyngbyaceae</taxon>
        <taxon>Leptolyngbya group</taxon>
        <taxon>Leptolyngbya</taxon>
    </lineage>
</organism>
<dbReference type="InterPro" id="IPR005545">
    <property type="entry name" value="YCII"/>
</dbReference>
<dbReference type="Pfam" id="PF03795">
    <property type="entry name" value="YCII"/>
    <property type="match status" value="1"/>
</dbReference>
<comment type="similarity">
    <text evidence="1">Belongs to the YciI family.</text>
</comment>
<evidence type="ECO:0000313" key="4">
    <source>
        <dbReference type="Proteomes" id="UP000217895"/>
    </source>
</evidence>
<dbReference type="AlphaFoldDB" id="A0A1Z4JAU4"/>
<dbReference type="InterPro" id="IPR011008">
    <property type="entry name" value="Dimeric_a/b-barrel"/>
</dbReference>
<name>A0A1Z4JAU4_LEPBY</name>
<reference evidence="3 4" key="1">
    <citation type="submission" date="2017-06" db="EMBL/GenBank/DDBJ databases">
        <title>Genome sequencing of cyanobaciteial culture collection at National Institute for Environmental Studies (NIES).</title>
        <authorList>
            <person name="Hirose Y."/>
            <person name="Shimura Y."/>
            <person name="Fujisawa T."/>
            <person name="Nakamura Y."/>
            <person name="Kawachi M."/>
        </authorList>
    </citation>
    <scope>NUCLEOTIDE SEQUENCE [LARGE SCALE GENOMIC DNA]</scope>
    <source>
        <strain evidence="3 4">NIES-2135</strain>
    </source>
</reference>
<dbReference type="Gene3D" id="3.30.70.1060">
    <property type="entry name" value="Dimeric alpha+beta barrel"/>
    <property type="match status" value="1"/>
</dbReference>
<dbReference type="EMBL" id="AP018203">
    <property type="protein sequence ID" value="BAY53557.1"/>
    <property type="molecule type" value="Genomic_DNA"/>
</dbReference>
<evidence type="ECO:0000256" key="1">
    <source>
        <dbReference type="ARBA" id="ARBA00007689"/>
    </source>
</evidence>
<gene>
    <name evidence="3" type="ORF">NIES2135_03630</name>
</gene>
<proteinExistence type="inferred from homology"/>
<sequence length="122" mass="13902">MKFICLGYMEERKWDEMPERDRTTLMEKCFAYDDELRQGGHFMGGEALQSVRNAATLQYHNGQVAVTDGPYAETKEQLGGFLVLEARDLNHAIQLMSKHPGARFGSFEIRPVDENQCVSDKV</sequence>
<accession>A0A1Z4JAU4</accession>
<evidence type="ECO:0000259" key="2">
    <source>
        <dbReference type="Pfam" id="PF03795"/>
    </source>
</evidence>
<dbReference type="PANTHER" id="PTHR35174">
    <property type="entry name" value="BLL7171 PROTEIN-RELATED"/>
    <property type="match status" value="1"/>
</dbReference>
<dbReference type="Proteomes" id="UP000217895">
    <property type="component" value="Chromosome"/>
</dbReference>
<keyword evidence="4" id="KW-1185">Reference proteome</keyword>
<dbReference type="SUPFAM" id="SSF54909">
    <property type="entry name" value="Dimeric alpha+beta barrel"/>
    <property type="match status" value="1"/>
</dbReference>
<feature type="domain" description="YCII-related" evidence="2">
    <location>
        <begin position="1"/>
        <end position="112"/>
    </location>
</feature>